<dbReference type="EMBL" id="CAJOBR010023626">
    <property type="protein sequence ID" value="CAF4955738.1"/>
    <property type="molecule type" value="Genomic_DNA"/>
</dbReference>
<dbReference type="Proteomes" id="UP000663848">
    <property type="component" value="Unassembled WGS sequence"/>
</dbReference>
<proteinExistence type="predicted"/>
<evidence type="ECO:0000313" key="1">
    <source>
        <dbReference type="EMBL" id="CAF4955738.1"/>
    </source>
</evidence>
<gene>
    <name evidence="1" type="ORF">QYT958_LOCUS33858</name>
</gene>
<organism evidence="1 2">
    <name type="scientific">Rotaria socialis</name>
    <dbReference type="NCBI Taxonomy" id="392032"/>
    <lineage>
        <taxon>Eukaryota</taxon>
        <taxon>Metazoa</taxon>
        <taxon>Spiralia</taxon>
        <taxon>Gnathifera</taxon>
        <taxon>Rotifera</taxon>
        <taxon>Eurotatoria</taxon>
        <taxon>Bdelloidea</taxon>
        <taxon>Philodinida</taxon>
        <taxon>Philodinidae</taxon>
        <taxon>Rotaria</taxon>
    </lineage>
</organism>
<accession>A0A821YC57</accession>
<evidence type="ECO:0000313" key="2">
    <source>
        <dbReference type="Proteomes" id="UP000663848"/>
    </source>
</evidence>
<reference evidence="1" key="1">
    <citation type="submission" date="2021-02" db="EMBL/GenBank/DDBJ databases">
        <authorList>
            <person name="Nowell W R."/>
        </authorList>
    </citation>
    <scope>NUCLEOTIDE SEQUENCE</scope>
</reference>
<feature type="non-terminal residue" evidence="1">
    <location>
        <position position="60"/>
    </location>
</feature>
<comment type="caution">
    <text evidence="1">The sequence shown here is derived from an EMBL/GenBank/DDBJ whole genome shotgun (WGS) entry which is preliminary data.</text>
</comment>
<protein>
    <submittedName>
        <fullName evidence="1">Uncharacterized protein</fullName>
    </submittedName>
</protein>
<sequence>MSYPLEAGANYNLIFTTLDRSLIGRFVIVVSGPARVILGCMNTTRKQCSTTTSTTVQTPG</sequence>
<name>A0A821YC57_9BILA</name>
<dbReference type="AlphaFoldDB" id="A0A821YC57"/>